<protein>
    <recommendedName>
        <fullName evidence="3">DUF5641 domain-containing protein</fullName>
    </recommendedName>
</protein>
<gene>
    <name evidence="1" type="ORF">AVEN_125611_1</name>
</gene>
<dbReference type="Proteomes" id="UP000499080">
    <property type="component" value="Unassembled WGS sequence"/>
</dbReference>
<dbReference type="AlphaFoldDB" id="A0A4Y2T4N4"/>
<organism evidence="1 2">
    <name type="scientific">Araneus ventricosus</name>
    <name type="common">Orbweaver spider</name>
    <name type="synonym">Epeira ventricosa</name>
    <dbReference type="NCBI Taxonomy" id="182803"/>
    <lineage>
        <taxon>Eukaryota</taxon>
        <taxon>Metazoa</taxon>
        <taxon>Ecdysozoa</taxon>
        <taxon>Arthropoda</taxon>
        <taxon>Chelicerata</taxon>
        <taxon>Arachnida</taxon>
        <taxon>Araneae</taxon>
        <taxon>Araneomorphae</taxon>
        <taxon>Entelegynae</taxon>
        <taxon>Araneoidea</taxon>
        <taxon>Araneidae</taxon>
        <taxon>Araneus</taxon>
    </lineage>
</organism>
<reference evidence="1 2" key="1">
    <citation type="journal article" date="2019" name="Sci. Rep.">
        <title>Orb-weaving spider Araneus ventricosus genome elucidates the spidroin gene catalogue.</title>
        <authorList>
            <person name="Kono N."/>
            <person name="Nakamura H."/>
            <person name="Ohtoshi R."/>
            <person name="Moran D.A.P."/>
            <person name="Shinohara A."/>
            <person name="Yoshida Y."/>
            <person name="Fujiwara M."/>
            <person name="Mori M."/>
            <person name="Tomita M."/>
            <person name="Arakawa K."/>
        </authorList>
    </citation>
    <scope>NUCLEOTIDE SEQUENCE [LARGE SCALE GENOMIC DNA]</scope>
</reference>
<comment type="caution">
    <text evidence="1">The sequence shown here is derived from an EMBL/GenBank/DDBJ whole genome shotgun (WGS) entry which is preliminary data.</text>
</comment>
<proteinExistence type="predicted"/>
<evidence type="ECO:0008006" key="3">
    <source>
        <dbReference type="Google" id="ProtNLM"/>
    </source>
</evidence>
<sequence>MNIADLLSRACTPQQMLNSKRWEGPSWLKENPEFWPVSEIICQPNEVDIERRKGELVNMNLTEDTPLVEEIVLVGDDNTKRLFWALAKIRNHSIGQYLSVHKDSFSNPPTNRRLEEAVVGDWPKRMKFKAL</sequence>
<accession>A0A4Y2T4N4</accession>
<evidence type="ECO:0000313" key="2">
    <source>
        <dbReference type="Proteomes" id="UP000499080"/>
    </source>
</evidence>
<dbReference type="EMBL" id="BGPR01026117">
    <property type="protein sequence ID" value="GBN95572.1"/>
    <property type="molecule type" value="Genomic_DNA"/>
</dbReference>
<name>A0A4Y2T4N4_ARAVE</name>
<evidence type="ECO:0000313" key="1">
    <source>
        <dbReference type="EMBL" id="GBN95572.1"/>
    </source>
</evidence>
<keyword evidence="2" id="KW-1185">Reference proteome</keyword>